<dbReference type="Proteomes" id="UP000055048">
    <property type="component" value="Unassembled WGS sequence"/>
</dbReference>
<feature type="compositionally biased region" description="Polar residues" evidence="1">
    <location>
        <begin position="38"/>
        <end position="59"/>
    </location>
</feature>
<name>A0A0V0UCW3_9BILA</name>
<feature type="region of interest" description="Disordered" evidence="1">
    <location>
        <begin position="38"/>
        <end position="74"/>
    </location>
</feature>
<sequence length="156" mass="17808">MFVIPTGRPIVANRPADSSISRHFTTMKTTTIIAFSNKQNKPLSNTETSPSKTLSPVDNRSSKQMKERKKKKTKFTINNAVQQSHSAQQRFHFYISSSSYCTYLVTVRITIKRSIHAFGVVIFFQAALNENDCKRKQNEKNRSFGEQAERNCVQAE</sequence>
<accession>A0A0V0UCW3</accession>
<evidence type="ECO:0000256" key="1">
    <source>
        <dbReference type="SAM" id="MobiDB-lite"/>
    </source>
</evidence>
<dbReference type="EMBL" id="JYDJ01000020">
    <property type="protein sequence ID" value="KRX49104.1"/>
    <property type="molecule type" value="Genomic_DNA"/>
</dbReference>
<proteinExistence type="predicted"/>
<dbReference type="AlphaFoldDB" id="A0A0V0UCW3"/>
<gene>
    <name evidence="2" type="ORF">T05_12711</name>
</gene>
<evidence type="ECO:0000313" key="3">
    <source>
        <dbReference type="Proteomes" id="UP000055048"/>
    </source>
</evidence>
<protein>
    <submittedName>
        <fullName evidence="2">Uncharacterized protein</fullName>
    </submittedName>
</protein>
<comment type="caution">
    <text evidence="2">The sequence shown here is derived from an EMBL/GenBank/DDBJ whole genome shotgun (WGS) entry which is preliminary data.</text>
</comment>
<organism evidence="2 3">
    <name type="scientific">Trichinella murrelli</name>
    <dbReference type="NCBI Taxonomy" id="144512"/>
    <lineage>
        <taxon>Eukaryota</taxon>
        <taxon>Metazoa</taxon>
        <taxon>Ecdysozoa</taxon>
        <taxon>Nematoda</taxon>
        <taxon>Enoplea</taxon>
        <taxon>Dorylaimia</taxon>
        <taxon>Trichinellida</taxon>
        <taxon>Trichinellidae</taxon>
        <taxon>Trichinella</taxon>
    </lineage>
</organism>
<keyword evidence="3" id="KW-1185">Reference proteome</keyword>
<reference evidence="2 3" key="1">
    <citation type="submission" date="2015-01" db="EMBL/GenBank/DDBJ databases">
        <title>Evolution of Trichinella species and genotypes.</title>
        <authorList>
            <person name="Korhonen P.K."/>
            <person name="Edoardo P."/>
            <person name="Giuseppe L.R."/>
            <person name="Gasser R.B."/>
        </authorList>
    </citation>
    <scope>NUCLEOTIDE SEQUENCE [LARGE SCALE GENOMIC DNA]</scope>
    <source>
        <strain evidence="2">ISS417</strain>
    </source>
</reference>
<evidence type="ECO:0000313" key="2">
    <source>
        <dbReference type="EMBL" id="KRX49104.1"/>
    </source>
</evidence>